<dbReference type="AlphaFoldDB" id="A0A6A6R465"/>
<proteinExistence type="predicted"/>
<feature type="signal peptide" evidence="1">
    <location>
        <begin position="1"/>
        <end position="20"/>
    </location>
</feature>
<keyword evidence="1" id="KW-0732">Signal</keyword>
<dbReference type="OrthoDB" id="291007at2759"/>
<name>A0A6A6R465_9PEZI</name>
<accession>A0A6A6R465</accession>
<sequence>MFSLSVALLSALPLISSVVAQNLTNSTFIYQPIHNVSTINIELSPGILAFNDSSNNFTIPPVTQRLSYYVEDGIAIVDGDVIFGSEAELLSWAVGGHNKRAVEDPHAGSIHKRSISIFPYSGNKWPGGVIYYKWESQASKDFRIADWTEGVERWTDRLPFRHILL</sequence>
<dbReference type="Proteomes" id="UP000799750">
    <property type="component" value="Unassembled WGS sequence"/>
</dbReference>
<feature type="chain" id="PRO_5025567885" evidence="1">
    <location>
        <begin position="21"/>
        <end position="165"/>
    </location>
</feature>
<evidence type="ECO:0000313" key="2">
    <source>
        <dbReference type="EMBL" id="KAF2499296.1"/>
    </source>
</evidence>
<evidence type="ECO:0000256" key="1">
    <source>
        <dbReference type="SAM" id="SignalP"/>
    </source>
</evidence>
<protein>
    <submittedName>
        <fullName evidence="2">Uncharacterized protein</fullName>
    </submittedName>
</protein>
<reference evidence="2" key="1">
    <citation type="journal article" date="2020" name="Stud. Mycol.">
        <title>101 Dothideomycetes genomes: a test case for predicting lifestyles and emergence of pathogens.</title>
        <authorList>
            <person name="Haridas S."/>
            <person name="Albert R."/>
            <person name="Binder M."/>
            <person name="Bloem J."/>
            <person name="Labutti K."/>
            <person name="Salamov A."/>
            <person name="Andreopoulos B."/>
            <person name="Baker S."/>
            <person name="Barry K."/>
            <person name="Bills G."/>
            <person name="Bluhm B."/>
            <person name="Cannon C."/>
            <person name="Castanera R."/>
            <person name="Culley D."/>
            <person name="Daum C."/>
            <person name="Ezra D."/>
            <person name="Gonzalez J."/>
            <person name="Henrissat B."/>
            <person name="Kuo A."/>
            <person name="Liang C."/>
            <person name="Lipzen A."/>
            <person name="Lutzoni F."/>
            <person name="Magnuson J."/>
            <person name="Mondo S."/>
            <person name="Nolan M."/>
            <person name="Ohm R."/>
            <person name="Pangilinan J."/>
            <person name="Park H.-J."/>
            <person name="Ramirez L."/>
            <person name="Alfaro M."/>
            <person name="Sun H."/>
            <person name="Tritt A."/>
            <person name="Yoshinaga Y."/>
            <person name="Zwiers L.-H."/>
            <person name="Turgeon B."/>
            <person name="Goodwin S."/>
            <person name="Spatafora J."/>
            <person name="Crous P."/>
            <person name="Grigoriev I."/>
        </authorList>
    </citation>
    <scope>NUCLEOTIDE SEQUENCE</scope>
    <source>
        <strain evidence="2">CBS 269.34</strain>
    </source>
</reference>
<organism evidence="2 3">
    <name type="scientific">Lophium mytilinum</name>
    <dbReference type="NCBI Taxonomy" id="390894"/>
    <lineage>
        <taxon>Eukaryota</taxon>
        <taxon>Fungi</taxon>
        <taxon>Dikarya</taxon>
        <taxon>Ascomycota</taxon>
        <taxon>Pezizomycotina</taxon>
        <taxon>Dothideomycetes</taxon>
        <taxon>Pleosporomycetidae</taxon>
        <taxon>Mytilinidiales</taxon>
        <taxon>Mytilinidiaceae</taxon>
        <taxon>Lophium</taxon>
    </lineage>
</organism>
<dbReference type="EMBL" id="MU004184">
    <property type="protein sequence ID" value="KAF2499296.1"/>
    <property type="molecule type" value="Genomic_DNA"/>
</dbReference>
<keyword evidence="3" id="KW-1185">Reference proteome</keyword>
<gene>
    <name evidence="2" type="ORF">BU16DRAFT_523797</name>
</gene>
<evidence type="ECO:0000313" key="3">
    <source>
        <dbReference type="Proteomes" id="UP000799750"/>
    </source>
</evidence>